<dbReference type="OrthoDB" id="5230873at2759"/>
<proteinExistence type="predicted"/>
<name>A0A0C3CXL0_OIDMZ</name>
<feature type="signal peptide" evidence="1">
    <location>
        <begin position="1"/>
        <end position="19"/>
    </location>
</feature>
<dbReference type="EMBL" id="KN832890">
    <property type="protein sequence ID" value="KIM94417.1"/>
    <property type="molecule type" value="Genomic_DNA"/>
</dbReference>
<keyword evidence="3" id="KW-1185">Reference proteome</keyword>
<protein>
    <submittedName>
        <fullName evidence="2">Uncharacterized protein</fullName>
    </submittedName>
</protein>
<sequence length="203" mass="20996">MLFDTKFLAALLAISGVNASKIIKSRAAASNFTLYAYGTNITGLNVFYADGLAYIGNAAPSGASVASNITFSTTDPNSNSATWSVSSTDSAFSTAPALYIVPTNNTFTQVGFYTSSNSSSSLPTGGVTTGFELFGNALSYITSDGTLEQQFWAQATDATDTWKLMWNAGGEGGVTVDGYAITPVTVKTTAPLVISDSTSSTSK</sequence>
<reference evidence="2 3" key="1">
    <citation type="submission" date="2014-04" db="EMBL/GenBank/DDBJ databases">
        <authorList>
            <consortium name="DOE Joint Genome Institute"/>
            <person name="Kuo A."/>
            <person name="Martino E."/>
            <person name="Perotto S."/>
            <person name="Kohler A."/>
            <person name="Nagy L.G."/>
            <person name="Floudas D."/>
            <person name="Copeland A."/>
            <person name="Barry K.W."/>
            <person name="Cichocki N."/>
            <person name="Veneault-Fourrey C."/>
            <person name="LaButti K."/>
            <person name="Lindquist E.A."/>
            <person name="Lipzen A."/>
            <person name="Lundell T."/>
            <person name="Morin E."/>
            <person name="Murat C."/>
            <person name="Sun H."/>
            <person name="Tunlid A."/>
            <person name="Henrissat B."/>
            <person name="Grigoriev I.V."/>
            <person name="Hibbett D.S."/>
            <person name="Martin F."/>
            <person name="Nordberg H.P."/>
            <person name="Cantor M.N."/>
            <person name="Hua S.X."/>
        </authorList>
    </citation>
    <scope>NUCLEOTIDE SEQUENCE [LARGE SCALE GENOMIC DNA]</scope>
    <source>
        <strain evidence="2 3">Zn</strain>
    </source>
</reference>
<dbReference type="AlphaFoldDB" id="A0A0C3CXL0"/>
<dbReference type="HOGENOM" id="CLU_100635_1_1_1"/>
<dbReference type="Proteomes" id="UP000054321">
    <property type="component" value="Unassembled WGS sequence"/>
</dbReference>
<evidence type="ECO:0000313" key="3">
    <source>
        <dbReference type="Proteomes" id="UP000054321"/>
    </source>
</evidence>
<gene>
    <name evidence="2" type="ORF">OIDMADRAFT_60744</name>
</gene>
<organism evidence="2 3">
    <name type="scientific">Oidiodendron maius (strain Zn)</name>
    <dbReference type="NCBI Taxonomy" id="913774"/>
    <lineage>
        <taxon>Eukaryota</taxon>
        <taxon>Fungi</taxon>
        <taxon>Dikarya</taxon>
        <taxon>Ascomycota</taxon>
        <taxon>Pezizomycotina</taxon>
        <taxon>Leotiomycetes</taxon>
        <taxon>Leotiomycetes incertae sedis</taxon>
        <taxon>Myxotrichaceae</taxon>
        <taxon>Oidiodendron</taxon>
    </lineage>
</organism>
<dbReference type="InParanoid" id="A0A0C3CXL0"/>
<evidence type="ECO:0000313" key="2">
    <source>
        <dbReference type="EMBL" id="KIM94417.1"/>
    </source>
</evidence>
<accession>A0A0C3CXL0</accession>
<feature type="chain" id="PRO_5002162834" evidence="1">
    <location>
        <begin position="20"/>
        <end position="203"/>
    </location>
</feature>
<keyword evidence="1" id="KW-0732">Signal</keyword>
<reference evidence="3" key="2">
    <citation type="submission" date="2015-01" db="EMBL/GenBank/DDBJ databases">
        <title>Evolutionary Origins and Diversification of the Mycorrhizal Mutualists.</title>
        <authorList>
            <consortium name="DOE Joint Genome Institute"/>
            <consortium name="Mycorrhizal Genomics Consortium"/>
            <person name="Kohler A."/>
            <person name="Kuo A."/>
            <person name="Nagy L.G."/>
            <person name="Floudas D."/>
            <person name="Copeland A."/>
            <person name="Barry K.W."/>
            <person name="Cichocki N."/>
            <person name="Veneault-Fourrey C."/>
            <person name="LaButti K."/>
            <person name="Lindquist E.A."/>
            <person name="Lipzen A."/>
            <person name="Lundell T."/>
            <person name="Morin E."/>
            <person name="Murat C."/>
            <person name="Riley R."/>
            <person name="Ohm R."/>
            <person name="Sun H."/>
            <person name="Tunlid A."/>
            <person name="Henrissat B."/>
            <person name="Grigoriev I.V."/>
            <person name="Hibbett D.S."/>
            <person name="Martin F."/>
        </authorList>
    </citation>
    <scope>NUCLEOTIDE SEQUENCE [LARGE SCALE GENOMIC DNA]</scope>
    <source>
        <strain evidence="3">Zn</strain>
    </source>
</reference>
<evidence type="ECO:0000256" key="1">
    <source>
        <dbReference type="SAM" id="SignalP"/>
    </source>
</evidence>